<dbReference type="PANTHER" id="PTHR24016:SF0">
    <property type="entry name" value="CONSERVED OLIGOMERIC GOLGI COMPLEX SUBUNIT 4"/>
    <property type="match status" value="1"/>
</dbReference>
<keyword evidence="3" id="KW-1185">Reference proteome</keyword>
<dbReference type="InterPro" id="IPR048682">
    <property type="entry name" value="COG4"/>
</dbReference>
<evidence type="ECO:0000259" key="1">
    <source>
        <dbReference type="Pfam" id="PF08318"/>
    </source>
</evidence>
<protein>
    <recommendedName>
        <fullName evidence="1">COG4 transport protein middle alpha-helical bundle domain-containing protein</fullName>
    </recommendedName>
</protein>
<organism evidence="2 3">
    <name type="scientific">Periplaneta americana</name>
    <name type="common">American cockroach</name>
    <name type="synonym">Blatta americana</name>
    <dbReference type="NCBI Taxonomy" id="6978"/>
    <lineage>
        <taxon>Eukaryota</taxon>
        <taxon>Metazoa</taxon>
        <taxon>Ecdysozoa</taxon>
        <taxon>Arthropoda</taxon>
        <taxon>Hexapoda</taxon>
        <taxon>Insecta</taxon>
        <taxon>Pterygota</taxon>
        <taxon>Neoptera</taxon>
        <taxon>Polyneoptera</taxon>
        <taxon>Dictyoptera</taxon>
        <taxon>Blattodea</taxon>
        <taxon>Blattoidea</taxon>
        <taxon>Blattidae</taxon>
        <taxon>Blattinae</taxon>
        <taxon>Periplaneta</taxon>
    </lineage>
</organism>
<dbReference type="Pfam" id="PF08318">
    <property type="entry name" value="COG4_m"/>
    <property type="match status" value="1"/>
</dbReference>
<proteinExistence type="predicted"/>
<evidence type="ECO:0000313" key="2">
    <source>
        <dbReference type="EMBL" id="KAJ4440617.1"/>
    </source>
</evidence>
<dbReference type="InterPro" id="IPR013167">
    <property type="entry name" value="COG4_M"/>
</dbReference>
<dbReference type="PANTHER" id="PTHR24016">
    <property type="entry name" value="CONSERVED OLIGOMERIC GOLGI COMPLEX SUBUNIT 4"/>
    <property type="match status" value="1"/>
</dbReference>
<feature type="domain" description="COG4 transport protein middle alpha-helical bundle" evidence="1">
    <location>
        <begin position="48"/>
        <end position="84"/>
    </location>
</feature>
<evidence type="ECO:0000313" key="3">
    <source>
        <dbReference type="Proteomes" id="UP001148838"/>
    </source>
</evidence>
<gene>
    <name evidence="2" type="ORF">ANN_08763</name>
</gene>
<dbReference type="Proteomes" id="UP001148838">
    <property type="component" value="Unassembled WGS sequence"/>
</dbReference>
<comment type="caution">
    <text evidence="2">The sequence shown here is derived from an EMBL/GenBank/DDBJ whole genome shotgun (WGS) entry which is preliminary data.</text>
</comment>
<sequence>VTLKEIAGLHKCYYSFSLLHEAATQLGAVVTQKFDEAVRAEDLASLARFLKIFPLLGMQDEGLIKFSLYLCSKVILQNHAVLTSIFLKIADIFKGNVIVRANESCLSLANIVVWKR</sequence>
<name>A0ABQ8T3Y9_PERAM</name>
<dbReference type="EMBL" id="JAJSOF020000017">
    <property type="protein sequence ID" value="KAJ4440617.1"/>
    <property type="molecule type" value="Genomic_DNA"/>
</dbReference>
<reference evidence="2 3" key="1">
    <citation type="journal article" date="2022" name="Allergy">
        <title>Genome assembly and annotation of Periplaneta americana reveal a comprehensive cockroach allergen profile.</title>
        <authorList>
            <person name="Wang L."/>
            <person name="Xiong Q."/>
            <person name="Saelim N."/>
            <person name="Wang L."/>
            <person name="Nong W."/>
            <person name="Wan A.T."/>
            <person name="Shi M."/>
            <person name="Liu X."/>
            <person name="Cao Q."/>
            <person name="Hui J.H.L."/>
            <person name="Sookrung N."/>
            <person name="Leung T.F."/>
            <person name="Tungtrongchitr A."/>
            <person name="Tsui S.K.W."/>
        </authorList>
    </citation>
    <scope>NUCLEOTIDE SEQUENCE [LARGE SCALE GENOMIC DNA]</scope>
    <source>
        <strain evidence="2">PWHHKU_190912</strain>
    </source>
</reference>
<feature type="non-terminal residue" evidence="2">
    <location>
        <position position="1"/>
    </location>
</feature>
<accession>A0ABQ8T3Y9</accession>